<feature type="compositionally biased region" description="Pro residues" evidence="7">
    <location>
        <begin position="104"/>
        <end position="113"/>
    </location>
</feature>
<feature type="region of interest" description="Disordered" evidence="7">
    <location>
        <begin position="1"/>
        <end position="209"/>
    </location>
</feature>
<feature type="domain" description="Histone deacetylase complex subunit SAP30 Sin3 binding" evidence="8">
    <location>
        <begin position="391"/>
        <end position="443"/>
    </location>
</feature>
<feature type="compositionally biased region" description="Pro residues" evidence="7">
    <location>
        <begin position="132"/>
        <end position="142"/>
    </location>
</feature>
<feature type="compositionally biased region" description="Gly residues" evidence="7">
    <location>
        <begin position="180"/>
        <end position="189"/>
    </location>
</feature>
<dbReference type="Gene3D" id="6.10.160.20">
    <property type="match status" value="1"/>
</dbReference>
<evidence type="ECO:0000256" key="1">
    <source>
        <dbReference type="ARBA" id="ARBA00004123"/>
    </source>
</evidence>
<sequence length="450" mass="43647">MASVGGGDSTSTASASPGGGIGHVGGTGAVSPDGGTRPCSPVTPSSPLPDASTVMGGGRAPSRAPASAGSGAPILDPHHRPSGYHQPSQGGGRSSGGGYDSPPGVAPPAPLLPGPASVVRAAGGATATAPLPALPPLAVPHRPPAKAATSRALQLPGGRHSGGPAGLAAFSAGASVRATPGGGGSGSGSGPRPRRTGAHSASPGHGTILDAVLPPGSLVRISGNNRTKLQLIGKVGRVVSSQTLGGWHEVSLEAGGGVVRVQRNALEVLALAPAVPGVPVHGHPTSTGRSGGGSHRAAARSSAAGGAAASATAPDNGSARHGHGSAPSRGNASGLVSSPADGGGSTSRAGDGKRKRPASAASLRDRSASGSRLRVGGAGPGAGTVANFDALQFDSLNRYRTVYGLNVAVDCSRDELVRAVRRHFASSSVDELQVISDFLRRVRHCSSPAL</sequence>
<evidence type="ECO:0000256" key="2">
    <source>
        <dbReference type="ARBA" id="ARBA00006283"/>
    </source>
</evidence>
<evidence type="ECO:0000313" key="10">
    <source>
        <dbReference type="Proteomes" id="UP000218209"/>
    </source>
</evidence>
<feature type="compositionally biased region" description="Low complexity" evidence="7">
    <location>
        <begin position="60"/>
        <end position="73"/>
    </location>
</feature>
<dbReference type="GO" id="GO:0006355">
    <property type="term" value="P:regulation of DNA-templated transcription"/>
    <property type="evidence" value="ECO:0007669"/>
    <property type="project" value="TreeGrafter"/>
</dbReference>
<protein>
    <recommendedName>
        <fullName evidence="8">Histone deacetylase complex subunit SAP30 Sin3 binding domain-containing protein</fullName>
    </recommendedName>
</protein>
<keyword evidence="6" id="KW-0539">Nucleus</keyword>
<feature type="compositionally biased region" description="Low complexity" evidence="7">
    <location>
        <begin position="276"/>
        <end position="288"/>
    </location>
</feature>
<dbReference type="GO" id="GO:0000118">
    <property type="term" value="C:histone deacetylase complex"/>
    <property type="evidence" value="ECO:0007669"/>
    <property type="project" value="TreeGrafter"/>
</dbReference>
<dbReference type="GO" id="GO:0003712">
    <property type="term" value="F:transcription coregulator activity"/>
    <property type="evidence" value="ECO:0007669"/>
    <property type="project" value="TreeGrafter"/>
</dbReference>
<keyword evidence="10" id="KW-1185">Reference proteome</keyword>
<organism evidence="9 10">
    <name type="scientific">Porphyra umbilicalis</name>
    <name type="common">Purple laver</name>
    <name type="synonym">Red alga</name>
    <dbReference type="NCBI Taxonomy" id="2786"/>
    <lineage>
        <taxon>Eukaryota</taxon>
        <taxon>Rhodophyta</taxon>
        <taxon>Bangiophyceae</taxon>
        <taxon>Bangiales</taxon>
        <taxon>Bangiaceae</taxon>
        <taxon>Porphyra</taxon>
    </lineage>
</organism>
<feature type="region of interest" description="Disordered" evidence="7">
    <location>
        <begin position="276"/>
        <end position="381"/>
    </location>
</feature>
<dbReference type="PANTHER" id="PTHR13286:SF6">
    <property type="entry name" value="HISTONE DEACETYLASE COMPLEX SUBUNIT SAP30L-RELATED"/>
    <property type="match status" value="1"/>
</dbReference>
<feature type="compositionally biased region" description="Low complexity" evidence="7">
    <location>
        <begin position="114"/>
        <end position="131"/>
    </location>
</feature>
<evidence type="ECO:0000313" key="9">
    <source>
        <dbReference type="EMBL" id="OSX72494.1"/>
    </source>
</evidence>
<name>A0A1X6NV33_PORUM</name>
<dbReference type="PANTHER" id="PTHR13286">
    <property type="entry name" value="SAP30"/>
    <property type="match status" value="1"/>
</dbReference>
<feature type="compositionally biased region" description="Gly residues" evidence="7">
    <location>
        <begin position="17"/>
        <end position="28"/>
    </location>
</feature>
<keyword evidence="5" id="KW-0804">Transcription</keyword>
<comment type="similarity">
    <text evidence="2">Belongs to the SAP30 family.</text>
</comment>
<dbReference type="AlphaFoldDB" id="A0A1X6NV33"/>
<evidence type="ECO:0000256" key="7">
    <source>
        <dbReference type="SAM" id="MobiDB-lite"/>
    </source>
</evidence>
<dbReference type="InterPro" id="IPR025718">
    <property type="entry name" value="SAP30_Sin3-bd"/>
</dbReference>
<accession>A0A1X6NV33</accession>
<evidence type="ECO:0000256" key="3">
    <source>
        <dbReference type="ARBA" id="ARBA00022491"/>
    </source>
</evidence>
<evidence type="ECO:0000256" key="5">
    <source>
        <dbReference type="ARBA" id="ARBA00023163"/>
    </source>
</evidence>
<evidence type="ECO:0000256" key="4">
    <source>
        <dbReference type="ARBA" id="ARBA00023015"/>
    </source>
</evidence>
<evidence type="ECO:0000259" key="8">
    <source>
        <dbReference type="Pfam" id="PF13867"/>
    </source>
</evidence>
<reference evidence="9 10" key="1">
    <citation type="submission" date="2017-03" db="EMBL/GenBank/DDBJ databases">
        <title>WGS assembly of Porphyra umbilicalis.</title>
        <authorList>
            <person name="Brawley S.H."/>
            <person name="Blouin N.A."/>
            <person name="Ficko-Blean E."/>
            <person name="Wheeler G.L."/>
            <person name="Lohr M."/>
            <person name="Goodson H.V."/>
            <person name="Jenkins J.W."/>
            <person name="Blaby-Haas C.E."/>
            <person name="Helliwell K.E."/>
            <person name="Chan C."/>
            <person name="Marriage T."/>
            <person name="Bhattacharya D."/>
            <person name="Klein A.S."/>
            <person name="Badis Y."/>
            <person name="Brodie J."/>
            <person name="Cao Y."/>
            <person name="Collen J."/>
            <person name="Dittami S.M."/>
            <person name="Gachon C.M."/>
            <person name="Green B.R."/>
            <person name="Karpowicz S."/>
            <person name="Kim J.W."/>
            <person name="Kudahl U."/>
            <person name="Lin S."/>
            <person name="Michel G."/>
            <person name="Mittag M."/>
            <person name="Olson B.J."/>
            <person name="Pangilinan J."/>
            <person name="Peng Y."/>
            <person name="Qiu H."/>
            <person name="Shu S."/>
            <person name="Singer J.T."/>
            <person name="Smith A.G."/>
            <person name="Sprecher B.N."/>
            <person name="Wagner V."/>
            <person name="Wang W."/>
            <person name="Wang Z.-Y."/>
            <person name="Yan J."/>
            <person name="Yarish C."/>
            <person name="Zoeuner-Riek S."/>
            <person name="Zhuang Y."/>
            <person name="Zou Y."/>
            <person name="Lindquist E.A."/>
            <person name="Grimwood J."/>
            <person name="Barry K."/>
            <person name="Rokhsar D.S."/>
            <person name="Schmutz J."/>
            <person name="Stiller J.W."/>
            <person name="Grossman A.R."/>
            <person name="Prochnik S.E."/>
        </authorList>
    </citation>
    <scope>NUCLEOTIDE SEQUENCE [LARGE SCALE GENOMIC DNA]</scope>
    <source>
        <strain evidence="9">4086291</strain>
    </source>
</reference>
<dbReference type="InterPro" id="IPR038291">
    <property type="entry name" value="SAP30_C_sf"/>
</dbReference>
<dbReference type="EMBL" id="KV919057">
    <property type="protein sequence ID" value="OSX72494.1"/>
    <property type="molecule type" value="Genomic_DNA"/>
</dbReference>
<dbReference type="Proteomes" id="UP000218209">
    <property type="component" value="Unassembled WGS sequence"/>
</dbReference>
<comment type="subcellular location">
    <subcellularLocation>
        <location evidence="1">Nucleus</location>
    </subcellularLocation>
</comment>
<proteinExistence type="inferred from homology"/>
<feature type="compositionally biased region" description="Low complexity" evidence="7">
    <location>
        <begin position="295"/>
        <end position="313"/>
    </location>
</feature>
<evidence type="ECO:0000256" key="6">
    <source>
        <dbReference type="ARBA" id="ARBA00023242"/>
    </source>
</evidence>
<dbReference type="OrthoDB" id="2721at2759"/>
<dbReference type="InterPro" id="IPR024145">
    <property type="entry name" value="His_deAcase_SAP30/SAP30L"/>
</dbReference>
<gene>
    <name evidence="9" type="ORF">BU14_0429s0002</name>
</gene>
<feature type="compositionally biased region" description="Gly residues" evidence="7">
    <location>
        <begin position="89"/>
        <end position="99"/>
    </location>
</feature>
<feature type="compositionally biased region" description="Low complexity" evidence="7">
    <location>
        <begin position="358"/>
        <end position="374"/>
    </location>
</feature>
<dbReference type="Pfam" id="PF13867">
    <property type="entry name" value="SAP30_Sin3_bdg"/>
    <property type="match status" value="1"/>
</dbReference>
<keyword evidence="3" id="KW-0678">Repressor</keyword>
<keyword evidence="4" id="KW-0805">Transcription regulation</keyword>